<organism evidence="2 3">
    <name type="scientific">Paractinoplanes rishiriensis</name>
    <dbReference type="NCBI Taxonomy" id="1050105"/>
    <lineage>
        <taxon>Bacteria</taxon>
        <taxon>Bacillati</taxon>
        <taxon>Actinomycetota</taxon>
        <taxon>Actinomycetes</taxon>
        <taxon>Micromonosporales</taxon>
        <taxon>Micromonosporaceae</taxon>
        <taxon>Paractinoplanes</taxon>
    </lineage>
</organism>
<feature type="compositionally biased region" description="Pro residues" evidence="1">
    <location>
        <begin position="118"/>
        <end position="132"/>
    </location>
</feature>
<keyword evidence="3" id="KW-1185">Reference proteome</keyword>
<feature type="region of interest" description="Disordered" evidence="1">
    <location>
        <begin position="1"/>
        <end position="23"/>
    </location>
</feature>
<proteinExistence type="predicted"/>
<reference evidence="2" key="1">
    <citation type="submission" date="2021-01" db="EMBL/GenBank/DDBJ databases">
        <title>Whole genome shotgun sequence of Actinoplanes rishiriensis NBRC 108556.</title>
        <authorList>
            <person name="Komaki H."/>
            <person name="Tamura T."/>
        </authorList>
    </citation>
    <scope>NUCLEOTIDE SEQUENCE</scope>
    <source>
        <strain evidence="2">NBRC 108556</strain>
    </source>
</reference>
<feature type="compositionally biased region" description="Polar residues" evidence="1">
    <location>
        <begin position="148"/>
        <end position="161"/>
    </location>
</feature>
<evidence type="ECO:0000313" key="2">
    <source>
        <dbReference type="EMBL" id="GIE99613.1"/>
    </source>
</evidence>
<protein>
    <recommendedName>
        <fullName evidence="4">F5/8 type C domain-containing protein</fullName>
    </recommendedName>
</protein>
<dbReference type="RefSeq" id="WP_203786598.1">
    <property type="nucleotide sequence ID" value="NZ_BOMV01000076.1"/>
</dbReference>
<feature type="compositionally biased region" description="Polar residues" evidence="1">
    <location>
        <begin position="14"/>
        <end position="23"/>
    </location>
</feature>
<evidence type="ECO:0000313" key="3">
    <source>
        <dbReference type="Proteomes" id="UP000636960"/>
    </source>
</evidence>
<dbReference type="EMBL" id="BOMV01000076">
    <property type="protein sequence ID" value="GIE99613.1"/>
    <property type="molecule type" value="Genomic_DNA"/>
</dbReference>
<dbReference type="AlphaFoldDB" id="A0A919K3P1"/>
<dbReference type="InterPro" id="IPR008979">
    <property type="entry name" value="Galactose-bd-like_sf"/>
</dbReference>
<evidence type="ECO:0000256" key="1">
    <source>
        <dbReference type="SAM" id="MobiDB-lite"/>
    </source>
</evidence>
<dbReference type="SUPFAM" id="SSF49785">
    <property type="entry name" value="Galactose-binding domain-like"/>
    <property type="match status" value="1"/>
</dbReference>
<accession>A0A919K3P1</accession>
<evidence type="ECO:0008006" key="4">
    <source>
        <dbReference type="Google" id="ProtNLM"/>
    </source>
</evidence>
<name>A0A919K3P1_9ACTN</name>
<feature type="region of interest" description="Disordered" evidence="1">
    <location>
        <begin position="56"/>
        <end position="161"/>
    </location>
</feature>
<gene>
    <name evidence="2" type="ORF">Ari01nite_70780</name>
</gene>
<dbReference type="Proteomes" id="UP000636960">
    <property type="component" value="Unassembled WGS sequence"/>
</dbReference>
<comment type="caution">
    <text evidence="2">The sequence shown here is derived from an EMBL/GenBank/DDBJ whole genome shotgun (WGS) entry which is preliminary data.</text>
</comment>
<sequence>MYTGGIHRPYPGQPNATTTDVNEGSSVRSQWTLALAVMGSVLLIGATVLFWRHEDPSSNPPTVALPGPWEPPTAGPDASAPVLDVPPAPGSAGAASPRPEPTETADDEEAPPRTTSPTRPPTTRPTTRPPAPNLSLGANTDADGSTKADGTSFNDVRDGSLSTFWSPTASTGTVSVKWPGTIRLSRIIIKEPAGTPRIRAWRVKDHDANTILATGTGAGEITFTPTTLRKISFEILTSNGTPRVAEFETFAQ</sequence>
<dbReference type="Gene3D" id="2.60.120.260">
    <property type="entry name" value="Galactose-binding domain-like"/>
    <property type="match status" value="1"/>
</dbReference>